<organism evidence="1 2">
    <name type="scientific">Thiorhodovibrio frisius</name>
    <dbReference type="NCBI Taxonomy" id="631362"/>
    <lineage>
        <taxon>Bacteria</taxon>
        <taxon>Pseudomonadati</taxon>
        <taxon>Pseudomonadota</taxon>
        <taxon>Gammaproteobacteria</taxon>
        <taxon>Chromatiales</taxon>
        <taxon>Chromatiaceae</taxon>
        <taxon>Thiorhodovibrio</taxon>
    </lineage>
</organism>
<reference evidence="1 2" key="2">
    <citation type="submission" date="2011-11" db="EMBL/GenBank/DDBJ databases">
        <authorList>
            <consortium name="US DOE Joint Genome Institute"/>
            <person name="Lucas S."/>
            <person name="Han J."/>
            <person name="Lapidus A."/>
            <person name="Cheng J.-F."/>
            <person name="Goodwin L."/>
            <person name="Pitluck S."/>
            <person name="Peters L."/>
            <person name="Ovchinnikova G."/>
            <person name="Zhang X."/>
            <person name="Detter J.C."/>
            <person name="Han C."/>
            <person name="Tapia R."/>
            <person name="Land M."/>
            <person name="Hauser L."/>
            <person name="Kyrpides N."/>
            <person name="Ivanova N."/>
            <person name="Pagani I."/>
            <person name="Vogl K."/>
            <person name="Liu Z."/>
            <person name="Overmann J."/>
            <person name="Frigaard N.-U."/>
            <person name="Bryant D."/>
            <person name="Woyke T."/>
        </authorList>
    </citation>
    <scope>NUCLEOTIDE SEQUENCE [LARGE SCALE GENOMIC DNA]</scope>
    <source>
        <strain evidence="1 2">970</strain>
    </source>
</reference>
<accession>H8YXP9</accession>
<protein>
    <submittedName>
        <fullName evidence="1">Uncharacterized protein</fullName>
    </submittedName>
</protein>
<reference evidence="2" key="1">
    <citation type="submission" date="2011-06" db="EMBL/GenBank/DDBJ databases">
        <authorList>
            <consortium name="US DOE Joint Genome Institute (JGI-PGF)"/>
            <person name="Lucas S."/>
            <person name="Han J."/>
            <person name="Lapidus A."/>
            <person name="Cheng J.-F."/>
            <person name="Goodwin L."/>
            <person name="Pitluck S."/>
            <person name="Peters L."/>
            <person name="Land M.L."/>
            <person name="Hauser L."/>
            <person name="Vogl K."/>
            <person name="Liu Z."/>
            <person name="Overmann J."/>
            <person name="Frigaard N.-U."/>
            <person name="Bryant D.A."/>
            <person name="Woyke T.J."/>
        </authorList>
    </citation>
    <scope>NUCLEOTIDE SEQUENCE [LARGE SCALE GENOMIC DNA]</scope>
    <source>
        <strain evidence="2">970</strain>
    </source>
</reference>
<gene>
    <name evidence="1" type="ORF">Thi970DRAFT_00881</name>
</gene>
<evidence type="ECO:0000313" key="1">
    <source>
        <dbReference type="EMBL" id="EIC23225.1"/>
    </source>
</evidence>
<feature type="non-terminal residue" evidence="1">
    <location>
        <position position="1"/>
    </location>
</feature>
<name>H8YXP9_9GAMM</name>
<dbReference type="STRING" id="631362.Thi970DRAFT_00881"/>
<dbReference type="EMBL" id="JH603168">
    <property type="protein sequence ID" value="EIC23225.1"/>
    <property type="molecule type" value="Genomic_DNA"/>
</dbReference>
<keyword evidence="2" id="KW-1185">Reference proteome</keyword>
<dbReference type="HOGENOM" id="CLU_2693954_0_0_6"/>
<proteinExistence type="predicted"/>
<sequence>RPLVDASDWEPDGVTLQVRFCEEPGVKLRMVKILWHRRETRRKTEKTNVDLNTVRPRLTLRFGLISEPPQPGAA</sequence>
<evidence type="ECO:0000313" key="2">
    <source>
        <dbReference type="Proteomes" id="UP000002964"/>
    </source>
</evidence>
<dbReference type="Proteomes" id="UP000002964">
    <property type="component" value="Unassembled WGS sequence"/>
</dbReference>
<dbReference type="AlphaFoldDB" id="H8YXP9"/>